<dbReference type="eggNOG" id="arCOG03911">
    <property type="taxonomic scope" value="Archaea"/>
</dbReference>
<evidence type="ECO:0000256" key="1">
    <source>
        <dbReference type="SAM" id="MobiDB-lite"/>
    </source>
</evidence>
<proteinExistence type="predicted"/>
<dbReference type="OrthoDB" id="53394at2157"/>
<protein>
    <recommendedName>
        <fullName evidence="3">SHOCT domain-containing protein</fullName>
    </recommendedName>
</protein>
<dbReference type="Proteomes" id="UP000011626">
    <property type="component" value="Unassembled WGS sequence"/>
</dbReference>
<dbReference type="AlphaFoldDB" id="M0D186"/>
<organism evidence="4 5">
    <name type="scientific">Halosimplex carlsbadense 2-9-1</name>
    <dbReference type="NCBI Taxonomy" id="797114"/>
    <lineage>
        <taxon>Archaea</taxon>
        <taxon>Methanobacteriati</taxon>
        <taxon>Methanobacteriota</taxon>
        <taxon>Stenosarchaea group</taxon>
        <taxon>Halobacteria</taxon>
        <taxon>Halobacteriales</taxon>
        <taxon>Haloarculaceae</taxon>
        <taxon>Halosimplex</taxon>
    </lineage>
</organism>
<evidence type="ECO:0000313" key="5">
    <source>
        <dbReference type="Proteomes" id="UP000011626"/>
    </source>
</evidence>
<feature type="domain" description="SHOCT" evidence="3">
    <location>
        <begin position="73"/>
        <end position="99"/>
    </location>
</feature>
<dbReference type="RefSeq" id="WP_006882327.1">
    <property type="nucleotide sequence ID" value="NZ_AOIU01000008.1"/>
</dbReference>
<keyword evidence="5" id="KW-1185">Reference proteome</keyword>
<sequence length="130" mass="14213">MFENFVEAAAFLVAMLTLPLGILCALFLGLTPAATVFVVGWLLLTPLLLFVGTELLPMLRNRTDDGAEAPETDPLDELKTRYARGEIDEREFERRVDRLVELDTGDTGGVDAADPDGFDPADRTLAAETE</sequence>
<dbReference type="EMBL" id="AOIU01000008">
    <property type="protein sequence ID" value="ELZ29205.1"/>
    <property type="molecule type" value="Genomic_DNA"/>
</dbReference>
<keyword evidence="2" id="KW-0472">Membrane</keyword>
<keyword evidence="2" id="KW-1133">Transmembrane helix</keyword>
<evidence type="ECO:0000313" key="4">
    <source>
        <dbReference type="EMBL" id="ELZ29205.1"/>
    </source>
</evidence>
<comment type="caution">
    <text evidence="4">The sequence shown here is derived from an EMBL/GenBank/DDBJ whole genome shotgun (WGS) entry which is preliminary data.</text>
</comment>
<keyword evidence="2" id="KW-0812">Transmembrane</keyword>
<gene>
    <name evidence="4" type="ORF">C475_03274</name>
</gene>
<feature type="transmembrane region" description="Helical" evidence="2">
    <location>
        <begin position="34"/>
        <end position="52"/>
    </location>
</feature>
<evidence type="ECO:0000259" key="3">
    <source>
        <dbReference type="Pfam" id="PF09851"/>
    </source>
</evidence>
<name>M0D186_9EURY</name>
<feature type="transmembrane region" description="Helical" evidence="2">
    <location>
        <begin position="9"/>
        <end position="28"/>
    </location>
</feature>
<dbReference type="Pfam" id="PF09851">
    <property type="entry name" value="SHOCT"/>
    <property type="match status" value="1"/>
</dbReference>
<feature type="region of interest" description="Disordered" evidence="1">
    <location>
        <begin position="104"/>
        <end position="130"/>
    </location>
</feature>
<dbReference type="InterPro" id="IPR018649">
    <property type="entry name" value="SHOCT"/>
</dbReference>
<reference evidence="4 5" key="1">
    <citation type="journal article" date="2014" name="PLoS Genet.">
        <title>Phylogenetically driven sequencing of extremely halophilic archaea reveals strategies for static and dynamic osmo-response.</title>
        <authorList>
            <person name="Becker E.A."/>
            <person name="Seitzer P.M."/>
            <person name="Tritt A."/>
            <person name="Larsen D."/>
            <person name="Krusor M."/>
            <person name="Yao A.I."/>
            <person name="Wu D."/>
            <person name="Madern D."/>
            <person name="Eisen J.A."/>
            <person name="Darling A.E."/>
            <person name="Facciotti M.T."/>
        </authorList>
    </citation>
    <scope>NUCLEOTIDE SEQUENCE [LARGE SCALE GENOMIC DNA]</scope>
    <source>
        <strain evidence="4 5">2-9-1</strain>
    </source>
</reference>
<evidence type="ECO:0000256" key="2">
    <source>
        <dbReference type="SAM" id="Phobius"/>
    </source>
</evidence>
<accession>M0D186</accession>